<keyword evidence="3" id="KW-1185">Reference proteome</keyword>
<dbReference type="InterPro" id="IPR051781">
    <property type="entry name" value="Metallo-dep_Hydrolase"/>
</dbReference>
<dbReference type="InterPro" id="IPR011059">
    <property type="entry name" value="Metal-dep_hydrolase_composite"/>
</dbReference>
<keyword evidence="2" id="KW-0378">Hydrolase</keyword>
<gene>
    <name evidence="2" type="ORF">CCGE525_01995</name>
</gene>
<proteinExistence type="predicted"/>
<sequence>MIDSLVLTNAKVILPGEVIEGTVHIARGRIDDVSTGSSAAPSAIDFNGDYLMPGIVDLHTDSLEKHVMPRPGVRFNPVLAAMAHDAQIISSGITTVLDAICIGSSLRNPERNEILMPMVEGIRTARARGLLRADHQLHMRCEITDERVVEMFEPFAADPLTRMMSVMDHSPGQRQSPDLEKYKKKQLSYRALEAEELDRAIAELMEASRAIGPVNRAALVEIGRAKGIPLASHDDETTDHITQASSEGVVICEFPTTFEAAEAAREHGLAILMGSPNIIRGGSHTGNVGAADLARRGLLDIVSSDYVPISLLQSAFALTAEDIGYDLTHAIRTITLNPATAVGLTDRGSIASGKRADLVRVSLVEGLPVVRSVWTEGRQTY</sequence>
<dbReference type="CDD" id="cd01306">
    <property type="entry name" value="PhnM"/>
    <property type="match status" value="1"/>
</dbReference>
<accession>A0A387FH99</accession>
<dbReference type="OrthoDB" id="9785413at2"/>
<reference evidence="2 3" key="1">
    <citation type="submission" date="2018-10" db="EMBL/GenBank/DDBJ databases">
        <title>Rhizobium etli, R. leguminosarum and a new Rhizobium genospecies from Phaseolus dumosus.</title>
        <authorList>
            <person name="Ramirez-Puebla S.T."/>
            <person name="Rogel-Hernandez M.A."/>
            <person name="Guerrero G."/>
            <person name="Ormeno-Orrillo E."/>
            <person name="Martinez-Romero J.C."/>
            <person name="Negrete-Yankelevich S."/>
            <person name="Martinez-Romero E."/>
        </authorList>
    </citation>
    <scope>NUCLEOTIDE SEQUENCE [LARGE SCALE GENOMIC DNA]</scope>
    <source>
        <strain evidence="2 3">CCGE525</strain>
    </source>
</reference>
<dbReference type="SUPFAM" id="SSF51338">
    <property type="entry name" value="Composite domain of metallo-dependent hydrolases"/>
    <property type="match status" value="1"/>
</dbReference>
<dbReference type="NCBIfam" id="NF011987">
    <property type="entry name" value="PRK15446.2-3"/>
    <property type="match status" value="1"/>
</dbReference>
<dbReference type="Gene3D" id="2.30.40.10">
    <property type="entry name" value="Urease, subunit C, domain 1"/>
    <property type="match status" value="2"/>
</dbReference>
<name>A0A387FH99_9HYPH</name>
<dbReference type="EMBL" id="CP032694">
    <property type="protein sequence ID" value="AYG57723.1"/>
    <property type="molecule type" value="Genomic_DNA"/>
</dbReference>
<organism evidence="2 3">
    <name type="scientific">Rhizobium jaguaris</name>
    <dbReference type="NCBI Taxonomy" id="1312183"/>
    <lineage>
        <taxon>Bacteria</taxon>
        <taxon>Pseudomonadati</taxon>
        <taxon>Pseudomonadota</taxon>
        <taxon>Alphaproteobacteria</taxon>
        <taxon>Hyphomicrobiales</taxon>
        <taxon>Rhizobiaceae</taxon>
        <taxon>Rhizobium/Agrobacterium group</taxon>
        <taxon>Rhizobium</taxon>
    </lineage>
</organism>
<dbReference type="InterPro" id="IPR013108">
    <property type="entry name" value="Amidohydro_3"/>
</dbReference>
<dbReference type="PANTHER" id="PTHR43135:SF3">
    <property type="entry name" value="ALPHA-D-RIBOSE 1-METHYLPHOSPHONATE 5-TRIPHOSPHATE DIPHOSPHATASE"/>
    <property type="match status" value="1"/>
</dbReference>
<dbReference type="PIRSF" id="PIRSF038971">
    <property type="entry name" value="PhnM"/>
    <property type="match status" value="1"/>
</dbReference>
<dbReference type="NCBIfam" id="TIGR02318">
    <property type="entry name" value="phosphono_phnM"/>
    <property type="match status" value="1"/>
</dbReference>
<dbReference type="PANTHER" id="PTHR43135">
    <property type="entry name" value="ALPHA-D-RIBOSE 1-METHYLPHOSPHONATE 5-TRIPHOSPHATE DIPHOSPHATASE"/>
    <property type="match status" value="1"/>
</dbReference>
<dbReference type="EC" id="3.6.1.63" evidence="2"/>
<dbReference type="AlphaFoldDB" id="A0A387FH99"/>
<dbReference type="NCBIfam" id="NF011981">
    <property type="entry name" value="PRK15446.1-2"/>
    <property type="match status" value="1"/>
</dbReference>
<evidence type="ECO:0000313" key="2">
    <source>
        <dbReference type="EMBL" id="AYG57723.1"/>
    </source>
</evidence>
<dbReference type="Gene3D" id="3.20.20.140">
    <property type="entry name" value="Metal-dependent hydrolases"/>
    <property type="match status" value="1"/>
</dbReference>
<dbReference type="KEGG" id="rjg:CCGE525_01995"/>
<protein>
    <submittedName>
        <fullName evidence="2">Alpha-D-ribose 1-methylphosphonate 5-triphosphate diphosphatase</fullName>
        <ecNumber evidence="2">3.6.1.63</ecNumber>
    </submittedName>
</protein>
<dbReference type="GO" id="GO:0019700">
    <property type="term" value="P:organic phosphonate catabolic process"/>
    <property type="evidence" value="ECO:0007669"/>
    <property type="project" value="InterPro"/>
</dbReference>
<feature type="domain" description="Amidohydrolase 3" evidence="1">
    <location>
        <begin position="290"/>
        <end position="361"/>
    </location>
</feature>
<dbReference type="GO" id="GO:0016810">
    <property type="term" value="F:hydrolase activity, acting on carbon-nitrogen (but not peptide) bonds"/>
    <property type="evidence" value="ECO:0007669"/>
    <property type="project" value="InterPro"/>
</dbReference>
<dbReference type="InterPro" id="IPR012696">
    <property type="entry name" value="PhnM"/>
</dbReference>
<dbReference type="NCBIfam" id="NF011984">
    <property type="entry name" value="PRK15446.1-5"/>
    <property type="match status" value="1"/>
</dbReference>
<dbReference type="Proteomes" id="UP000282195">
    <property type="component" value="Chromosome"/>
</dbReference>
<evidence type="ECO:0000313" key="3">
    <source>
        <dbReference type="Proteomes" id="UP000282195"/>
    </source>
</evidence>
<evidence type="ECO:0000259" key="1">
    <source>
        <dbReference type="Pfam" id="PF07969"/>
    </source>
</evidence>
<dbReference type="RefSeq" id="WP_120702818.1">
    <property type="nucleotide sequence ID" value="NZ_CP032694.1"/>
</dbReference>
<dbReference type="InterPro" id="IPR032466">
    <property type="entry name" value="Metal_Hydrolase"/>
</dbReference>
<dbReference type="NCBIfam" id="NF011990">
    <property type="entry name" value="PRK15446.2-6"/>
    <property type="match status" value="1"/>
</dbReference>
<dbReference type="Pfam" id="PF07969">
    <property type="entry name" value="Amidohydro_3"/>
    <property type="match status" value="1"/>
</dbReference>
<dbReference type="SUPFAM" id="SSF51556">
    <property type="entry name" value="Metallo-dependent hydrolases"/>
    <property type="match status" value="1"/>
</dbReference>